<dbReference type="RefSeq" id="WP_145446958.1">
    <property type="nucleotide sequence ID" value="NZ_CP036280.1"/>
</dbReference>
<dbReference type="KEGG" id="mcad:Pan265_26750"/>
<dbReference type="InterPro" id="IPR016024">
    <property type="entry name" value="ARM-type_fold"/>
</dbReference>
<gene>
    <name evidence="2" type="ORF">Pan265_26750</name>
</gene>
<keyword evidence="3" id="KW-1185">Reference proteome</keyword>
<evidence type="ECO:0008006" key="4">
    <source>
        <dbReference type="Google" id="ProtNLM"/>
    </source>
</evidence>
<organism evidence="2 3">
    <name type="scientific">Mucisphaera calidilacus</name>
    <dbReference type="NCBI Taxonomy" id="2527982"/>
    <lineage>
        <taxon>Bacteria</taxon>
        <taxon>Pseudomonadati</taxon>
        <taxon>Planctomycetota</taxon>
        <taxon>Phycisphaerae</taxon>
        <taxon>Phycisphaerales</taxon>
        <taxon>Phycisphaeraceae</taxon>
        <taxon>Mucisphaera</taxon>
    </lineage>
</organism>
<accession>A0A518C0Q3</accession>
<dbReference type="Gene3D" id="1.25.10.10">
    <property type="entry name" value="Leucine-rich Repeat Variant"/>
    <property type="match status" value="1"/>
</dbReference>
<sequence length="344" mass="38339" precursor="true">MNGPKALIRYFQSAALGLLILPAATLLAQDRLPSEIYTADPLTDGQTQAVQIYINELAQALAEDDADLRQRSRRSLTNPLRRPSASQNFLQIYTGLTVEALKPNLDNEDFAVRLNTLIILAELKSHQGLELAATRINDPNAAVRYWAIRCFEVPEARTQLNQEEITAHLDLLAGQLAIETSEAAAIRLTEAIDSYDTTLAHQKLIDALYLRLSNNVKPNSLATEQRALTQTFRWLIRARSDGVEITPLLADVAALGHANARRAQTMLQQNPQAPLAADTIRVVDQILDLTREMLFPNTQTPTNLQRHLIREDWNALANDLNTWSQLLLDPAIDLDPRARAIVNP</sequence>
<evidence type="ECO:0000313" key="2">
    <source>
        <dbReference type="EMBL" id="QDU72801.1"/>
    </source>
</evidence>
<proteinExistence type="predicted"/>
<dbReference type="EMBL" id="CP036280">
    <property type="protein sequence ID" value="QDU72801.1"/>
    <property type="molecule type" value="Genomic_DNA"/>
</dbReference>
<evidence type="ECO:0000313" key="3">
    <source>
        <dbReference type="Proteomes" id="UP000320386"/>
    </source>
</evidence>
<keyword evidence="1" id="KW-0732">Signal</keyword>
<dbReference type="InterPro" id="IPR011989">
    <property type="entry name" value="ARM-like"/>
</dbReference>
<protein>
    <recommendedName>
        <fullName evidence="4">HEAT repeat domain-containing protein</fullName>
    </recommendedName>
</protein>
<feature type="signal peptide" evidence="1">
    <location>
        <begin position="1"/>
        <end position="28"/>
    </location>
</feature>
<dbReference type="SUPFAM" id="SSF48371">
    <property type="entry name" value="ARM repeat"/>
    <property type="match status" value="1"/>
</dbReference>
<reference evidence="2 3" key="1">
    <citation type="submission" date="2019-02" db="EMBL/GenBank/DDBJ databases">
        <title>Deep-cultivation of Planctomycetes and their phenomic and genomic characterization uncovers novel biology.</title>
        <authorList>
            <person name="Wiegand S."/>
            <person name="Jogler M."/>
            <person name="Boedeker C."/>
            <person name="Pinto D."/>
            <person name="Vollmers J."/>
            <person name="Rivas-Marin E."/>
            <person name="Kohn T."/>
            <person name="Peeters S.H."/>
            <person name="Heuer A."/>
            <person name="Rast P."/>
            <person name="Oberbeckmann S."/>
            <person name="Bunk B."/>
            <person name="Jeske O."/>
            <person name="Meyerdierks A."/>
            <person name="Storesund J.E."/>
            <person name="Kallscheuer N."/>
            <person name="Luecker S."/>
            <person name="Lage O.M."/>
            <person name="Pohl T."/>
            <person name="Merkel B.J."/>
            <person name="Hornburger P."/>
            <person name="Mueller R.-W."/>
            <person name="Bruemmer F."/>
            <person name="Labrenz M."/>
            <person name="Spormann A.M."/>
            <person name="Op den Camp H."/>
            <person name="Overmann J."/>
            <person name="Amann R."/>
            <person name="Jetten M.S.M."/>
            <person name="Mascher T."/>
            <person name="Medema M.H."/>
            <person name="Devos D.P."/>
            <person name="Kaster A.-K."/>
            <person name="Ovreas L."/>
            <person name="Rohde M."/>
            <person name="Galperin M.Y."/>
            <person name="Jogler C."/>
        </authorList>
    </citation>
    <scope>NUCLEOTIDE SEQUENCE [LARGE SCALE GENOMIC DNA]</scope>
    <source>
        <strain evidence="2 3">Pan265</strain>
    </source>
</reference>
<dbReference type="AlphaFoldDB" id="A0A518C0Q3"/>
<feature type="chain" id="PRO_5021842896" description="HEAT repeat domain-containing protein" evidence="1">
    <location>
        <begin position="29"/>
        <end position="344"/>
    </location>
</feature>
<evidence type="ECO:0000256" key="1">
    <source>
        <dbReference type="SAM" id="SignalP"/>
    </source>
</evidence>
<name>A0A518C0Q3_9BACT</name>
<dbReference type="Proteomes" id="UP000320386">
    <property type="component" value="Chromosome"/>
</dbReference>